<keyword evidence="3 6" id="KW-0547">Nucleotide-binding</keyword>
<keyword evidence="10" id="KW-0808">Transferase</keyword>
<feature type="repeat" description="WD" evidence="5">
    <location>
        <begin position="635"/>
        <end position="676"/>
    </location>
</feature>
<feature type="repeat" description="WD" evidence="5">
    <location>
        <begin position="1119"/>
        <end position="1151"/>
    </location>
</feature>
<dbReference type="Gene3D" id="2.130.10.10">
    <property type="entry name" value="YVTN repeat-like/Quinoprotein amine dehydrogenase"/>
    <property type="match status" value="5"/>
</dbReference>
<organism evidence="10">
    <name type="scientific">Singulisphaera sp. Ch08</name>
    <dbReference type="NCBI Taxonomy" id="3120278"/>
    <lineage>
        <taxon>Bacteria</taxon>
        <taxon>Pseudomonadati</taxon>
        <taxon>Planctomycetota</taxon>
        <taxon>Planctomycetia</taxon>
        <taxon>Isosphaerales</taxon>
        <taxon>Isosphaeraceae</taxon>
        <taxon>Singulisphaera</taxon>
    </lineage>
</organism>
<dbReference type="AlphaFoldDB" id="A0AAU7CKX5"/>
<dbReference type="Pfam" id="PF00069">
    <property type="entry name" value="Pkinase"/>
    <property type="match status" value="2"/>
</dbReference>
<evidence type="ECO:0000256" key="3">
    <source>
        <dbReference type="ARBA" id="ARBA00022741"/>
    </source>
</evidence>
<feature type="repeat" description="WD" evidence="5">
    <location>
        <begin position="866"/>
        <end position="888"/>
    </location>
</feature>
<evidence type="ECO:0000259" key="9">
    <source>
        <dbReference type="PROSITE" id="PS50011"/>
    </source>
</evidence>
<dbReference type="SMART" id="SM00320">
    <property type="entry name" value="WD40"/>
    <property type="match status" value="14"/>
</dbReference>
<dbReference type="InterPro" id="IPR011047">
    <property type="entry name" value="Quinoprotein_ADH-like_sf"/>
</dbReference>
<dbReference type="InterPro" id="IPR017441">
    <property type="entry name" value="Protein_kinase_ATP_BS"/>
</dbReference>
<dbReference type="EMBL" id="CP155447">
    <property type="protein sequence ID" value="XBH06142.1"/>
    <property type="molecule type" value="Genomic_DNA"/>
</dbReference>
<dbReference type="InterPro" id="IPR001680">
    <property type="entry name" value="WD40_rpt"/>
</dbReference>
<name>A0AAU7CKX5_9BACT</name>
<feature type="compositionally biased region" description="Low complexity" evidence="7">
    <location>
        <begin position="248"/>
        <end position="262"/>
    </location>
</feature>
<evidence type="ECO:0000313" key="10">
    <source>
        <dbReference type="EMBL" id="XBH06142.1"/>
    </source>
</evidence>
<keyword evidence="8" id="KW-0812">Transmembrane</keyword>
<feature type="repeat" description="WD" evidence="5">
    <location>
        <begin position="813"/>
        <end position="845"/>
    </location>
</feature>
<feature type="transmembrane region" description="Helical" evidence="8">
    <location>
        <begin position="465"/>
        <end position="489"/>
    </location>
</feature>
<dbReference type="InterPro" id="IPR015943">
    <property type="entry name" value="WD40/YVTN_repeat-like_dom_sf"/>
</dbReference>
<evidence type="ECO:0000256" key="5">
    <source>
        <dbReference type="PROSITE-ProRule" id="PRU00221"/>
    </source>
</evidence>
<sequence>MPDSTSSGDRDPVERLAEEFVDRQRRGDRPAMSEYLKQYPQWAARIQEVFPALLVMERLKPKGEAQTGSFDREVSGIGLARLEQLGEYRILREIGRGGMGVVCEAVQESLGRHVALKILPLHGRINAVQMERFRLEARSAARLHHTHIVPIYAVGEHEGVPYYAMQYIPGHGLDAILADLRRLRDRGLASAPAAGNGAVGEDNGSVAVARSLLSGRFVTTQDGVLEANASANGHPGDVTAAGDGAGQASPEPARSASRPPSGRGDGSVLSHPTASDYYRAVARLVVQVAEALDHAHQQGVLHRDIKPSNLLLDVEGHVWVTDFGLAKLEGIEGPTETGDVVGTLRYMAPERFDGWSDRRSDVYSLGMTLYELLTLHPAYDALTRAKLIDQVIHDPAPPPRRHDPKVPRDLETIVLKAIAKEPGERYATAEALAADLRNFLSDKPIVARRSRLPERAWRWCRRNPAAAGLLATTGIAVLAVVGVATFSVMNMRLERAYSFHRMVLAERELQDNNAGRAEQLLDGIPTEYRGWEWDYLKRVCHSEFKEISEFNNPVFGVAFSPDGRKIAAASMHDGVIVWDARTQQRLGRPYGLTGSVTSVAFSPDGKRLAAGDWKQGQPGALWIGNAETGRKELIIPAHVGIIWSIAFSSDGGRIASAGEDGTVQVWSLGTGDGIKTLKDETEGFTSVAFSRDGRYLAAATGTRYEFPLKKPRGVVRIWDTSTWQVVHTLKKHTGSVNSVAFSPDSRRLASAGSDRTVRIWDTETGVELSTLRGHTQFVVGVVFSPDGKRLVSAGEDGTLRGWDTETEEILLVLKGHENMVNCVAYSPDGKDIASGGDDKTVKIWDAAQAPLARILGGAGRNWFTRVAFSRDGGRLAAANLDRTVTIWDRSDYRVRGTPRVHDDPIWGLAFNRNGLIASACGDSNRPGPPGGVEVWDSATSRLALTLLSRVTVVWSVAFSPDGQLIAAGGGDLQKDFVELKIWKCDGLTRRWTELHSLRGHSRGVSSVAFSPDGQSLASAANDGVMVWNVRSGECIRTFGQRSVMGLAFSPDGKTLAAAGFRSVRLWSLASGAEMNVLQGHISQVRQVAFHRNGGRLASAGDDGTVKIWDVPTGQEVLTLRGHKAPVCDVAFSPDGRQLVSASRDGTVRIWDGTPWPIPHIPTVP</sequence>
<feature type="repeat" description="WD" evidence="5">
    <location>
        <begin position="1077"/>
        <end position="1118"/>
    </location>
</feature>
<dbReference type="PROSITE" id="PS50294">
    <property type="entry name" value="WD_REPEATS_REGION"/>
    <property type="match status" value="7"/>
</dbReference>
<dbReference type="GO" id="GO:0005524">
    <property type="term" value="F:ATP binding"/>
    <property type="evidence" value="ECO:0007669"/>
    <property type="project" value="UniProtKB-UniRule"/>
</dbReference>
<dbReference type="RefSeq" id="WP_406698994.1">
    <property type="nucleotide sequence ID" value="NZ_CP155447.1"/>
</dbReference>
<dbReference type="SUPFAM" id="SSF50998">
    <property type="entry name" value="Quinoprotein alcohol dehydrogenase-like"/>
    <property type="match status" value="2"/>
</dbReference>
<evidence type="ECO:0000256" key="1">
    <source>
        <dbReference type="ARBA" id="ARBA00022574"/>
    </source>
</evidence>
<dbReference type="PRINTS" id="PR00320">
    <property type="entry name" value="GPROTEINBRPT"/>
</dbReference>
<dbReference type="Pfam" id="PF00400">
    <property type="entry name" value="WD40"/>
    <property type="match status" value="12"/>
</dbReference>
<dbReference type="GO" id="GO:0004672">
    <property type="term" value="F:protein kinase activity"/>
    <property type="evidence" value="ECO:0007669"/>
    <property type="project" value="InterPro"/>
</dbReference>
<dbReference type="PROSITE" id="PS50082">
    <property type="entry name" value="WD_REPEATS_2"/>
    <property type="match status" value="9"/>
</dbReference>
<dbReference type="SUPFAM" id="SSF56112">
    <property type="entry name" value="Protein kinase-like (PK-like)"/>
    <property type="match status" value="1"/>
</dbReference>
<evidence type="ECO:0000256" key="7">
    <source>
        <dbReference type="SAM" id="MobiDB-lite"/>
    </source>
</evidence>
<dbReference type="CDD" id="cd00200">
    <property type="entry name" value="WD40"/>
    <property type="match status" value="2"/>
</dbReference>
<feature type="repeat" description="WD" evidence="5">
    <location>
        <begin position="771"/>
        <end position="812"/>
    </location>
</feature>
<dbReference type="PROSITE" id="PS00678">
    <property type="entry name" value="WD_REPEATS_1"/>
    <property type="match status" value="3"/>
</dbReference>
<dbReference type="Gene3D" id="3.30.200.20">
    <property type="entry name" value="Phosphorylase Kinase, domain 1"/>
    <property type="match status" value="1"/>
</dbReference>
<dbReference type="PROSITE" id="PS00107">
    <property type="entry name" value="PROTEIN_KINASE_ATP"/>
    <property type="match status" value="1"/>
</dbReference>
<dbReference type="InterPro" id="IPR019775">
    <property type="entry name" value="WD40_repeat_CS"/>
</dbReference>
<feature type="domain" description="Protein kinase" evidence="9">
    <location>
        <begin position="88"/>
        <end position="440"/>
    </location>
</feature>
<feature type="binding site" evidence="6">
    <location>
        <position position="117"/>
    </location>
    <ligand>
        <name>ATP</name>
        <dbReference type="ChEBI" id="CHEBI:30616"/>
    </ligand>
</feature>
<feature type="repeat" description="WD" evidence="5">
    <location>
        <begin position="997"/>
        <end position="1037"/>
    </location>
</feature>
<protein>
    <submittedName>
        <fullName evidence="10">Protein kinase</fullName>
    </submittedName>
</protein>
<evidence type="ECO:0000256" key="6">
    <source>
        <dbReference type="PROSITE-ProRule" id="PRU10141"/>
    </source>
</evidence>
<feature type="repeat" description="WD" evidence="5">
    <location>
        <begin position="547"/>
        <end position="588"/>
    </location>
</feature>
<dbReference type="PANTHER" id="PTHR44019:SF8">
    <property type="entry name" value="POC1 CENTRIOLAR PROTEIN HOMOLOG"/>
    <property type="match status" value="1"/>
</dbReference>
<keyword evidence="8" id="KW-0472">Membrane</keyword>
<dbReference type="InterPro" id="IPR008271">
    <property type="entry name" value="Ser/Thr_kinase_AS"/>
</dbReference>
<keyword evidence="2" id="KW-0677">Repeat</keyword>
<keyword evidence="10" id="KW-0418">Kinase</keyword>
<dbReference type="PROSITE" id="PS50011">
    <property type="entry name" value="PROTEIN_KINASE_DOM"/>
    <property type="match status" value="1"/>
</dbReference>
<feature type="region of interest" description="Disordered" evidence="7">
    <location>
        <begin position="227"/>
        <end position="270"/>
    </location>
</feature>
<feature type="repeat" description="WD" evidence="5">
    <location>
        <begin position="729"/>
        <end position="770"/>
    </location>
</feature>
<dbReference type="InterPro" id="IPR020472">
    <property type="entry name" value="WD40_PAC1"/>
</dbReference>
<dbReference type="PROSITE" id="PS00108">
    <property type="entry name" value="PROTEIN_KINASE_ST"/>
    <property type="match status" value="1"/>
</dbReference>
<gene>
    <name evidence="10" type="ORF">V5E97_08920</name>
</gene>
<evidence type="ECO:0000256" key="2">
    <source>
        <dbReference type="ARBA" id="ARBA00022737"/>
    </source>
</evidence>
<proteinExistence type="predicted"/>
<keyword evidence="8" id="KW-1133">Transmembrane helix</keyword>
<dbReference type="SMART" id="SM00220">
    <property type="entry name" value="S_TKc"/>
    <property type="match status" value="1"/>
</dbReference>
<dbReference type="InterPro" id="IPR000719">
    <property type="entry name" value="Prot_kinase_dom"/>
</dbReference>
<reference evidence="10" key="1">
    <citation type="submission" date="2024-05" db="EMBL/GenBank/DDBJ databases">
        <title>Planctomycetes of the genus Singulisphaera possess chitinolytic capabilities.</title>
        <authorList>
            <person name="Ivanova A."/>
        </authorList>
    </citation>
    <scope>NUCLEOTIDE SEQUENCE</scope>
    <source>
        <strain evidence="10">Ch08T</strain>
    </source>
</reference>
<dbReference type="PANTHER" id="PTHR44019">
    <property type="entry name" value="WD REPEAT-CONTAINING PROTEIN 55"/>
    <property type="match status" value="1"/>
</dbReference>
<dbReference type="CDD" id="cd14014">
    <property type="entry name" value="STKc_PknB_like"/>
    <property type="match status" value="1"/>
</dbReference>
<keyword evidence="1 5" id="KW-0853">WD repeat</keyword>
<dbReference type="InterPro" id="IPR011009">
    <property type="entry name" value="Kinase-like_dom_sf"/>
</dbReference>
<evidence type="ECO:0000256" key="4">
    <source>
        <dbReference type="ARBA" id="ARBA00022840"/>
    </source>
</evidence>
<keyword evidence="4 6" id="KW-0067">ATP-binding</keyword>
<accession>A0AAU7CKX5</accession>
<evidence type="ECO:0000256" key="8">
    <source>
        <dbReference type="SAM" id="Phobius"/>
    </source>
</evidence>
<dbReference type="InterPro" id="IPR050505">
    <property type="entry name" value="WDR55/POC1"/>
</dbReference>
<dbReference type="Gene3D" id="1.10.510.10">
    <property type="entry name" value="Transferase(Phosphotransferase) domain 1"/>
    <property type="match status" value="1"/>
</dbReference>